<dbReference type="InterPro" id="IPR029787">
    <property type="entry name" value="Nucleotide_cyclase"/>
</dbReference>
<organism evidence="3 4">
    <name type="scientific">Candidatus Scybalocola faecigallinarum</name>
    <dbReference type="NCBI Taxonomy" id="2840941"/>
    <lineage>
        <taxon>Bacteria</taxon>
        <taxon>Bacillati</taxon>
        <taxon>Bacillota</taxon>
        <taxon>Clostridia</taxon>
        <taxon>Lachnospirales</taxon>
        <taxon>Lachnospiraceae</taxon>
        <taxon>Lachnospiraceae incertae sedis</taxon>
        <taxon>Candidatus Scybalocola (ex Gilroy et al. 2021)</taxon>
    </lineage>
</organism>
<dbReference type="Proteomes" id="UP000823927">
    <property type="component" value="Unassembled WGS sequence"/>
</dbReference>
<dbReference type="InterPro" id="IPR000160">
    <property type="entry name" value="GGDEF_dom"/>
</dbReference>
<feature type="transmembrane region" description="Helical" evidence="1">
    <location>
        <begin position="290"/>
        <end position="312"/>
    </location>
</feature>
<sequence>MKRFQAIHWHRSMGIMLVLVFLMIGGSFIAARQVDKMEEGKSFQSLQEETQNLADNIEETVERDQDQLELIAFLIAGYDDLSSPHLWNMLESYTSMGLISRLELLLPGNILLTDGGETVDVSGYLSFEEEMVQGIHMGRREKDFLREGGYILRHYVPVYKDDAVMAMLCGVIELSRLPQKLQAQAYGDEAAMYIIEGKTGNFIVDTWHESPGNVWDLGERQMAEGYTPDQLREGLINGTRGFVAFVSQTTGEYLYFNYQPVAVNDWRVALSVPEDAVFADANRMRGIMNIFLIFELGCFVVYFAGMIGYVVYETGKKQRQLDMLHNIYEIEKLLFNAHEKQENITAALERLAHTSMARETGLWFQKPRYGDAFFSWSKNGEKKPEDHGESMHHLMDYFQKGSTYFESCRKDKLCSFLRWNEEVKNFAAVPLERLDGSVCGILYACNISARHISQALLKSVSVSFSMLLRNIKSFDDMKERGERDMLSGLNNRNRYETDLPGYIKRYHTSLACVYMDVNGLHELNNTCGHDAGDQMIRSVAEKLKHWFDAEAIYRIGGDEFVVFAPDVPKDELMVRIKAMEDALEKEDIHISAGIAWMEHVEHMDVLIKAAEQEMYEAKRKFYENEKYDRRRSRR</sequence>
<dbReference type="PANTHER" id="PTHR45138">
    <property type="entry name" value="REGULATORY COMPONENTS OF SENSORY TRANSDUCTION SYSTEM"/>
    <property type="match status" value="1"/>
</dbReference>
<dbReference type="CDD" id="cd01949">
    <property type="entry name" value="GGDEF"/>
    <property type="match status" value="1"/>
</dbReference>
<dbReference type="InterPro" id="IPR043128">
    <property type="entry name" value="Rev_trsase/Diguanyl_cyclase"/>
</dbReference>
<dbReference type="EMBL" id="DVIT01000028">
    <property type="protein sequence ID" value="HIS47500.1"/>
    <property type="molecule type" value="Genomic_DNA"/>
</dbReference>
<dbReference type="GO" id="GO:0052621">
    <property type="term" value="F:diguanylate cyclase activity"/>
    <property type="evidence" value="ECO:0007669"/>
    <property type="project" value="TreeGrafter"/>
</dbReference>
<name>A0A9D1F550_9FIRM</name>
<dbReference type="InterPro" id="IPR050469">
    <property type="entry name" value="Diguanylate_Cyclase"/>
</dbReference>
<dbReference type="SUPFAM" id="SSF55073">
    <property type="entry name" value="Nucleotide cyclase"/>
    <property type="match status" value="1"/>
</dbReference>
<feature type="transmembrane region" description="Helical" evidence="1">
    <location>
        <begin position="12"/>
        <end position="31"/>
    </location>
</feature>
<dbReference type="AlphaFoldDB" id="A0A9D1F550"/>
<dbReference type="SMART" id="SM00267">
    <property type="entry name" value="GGDEF"/>
    <property type="match status" value="1"/>
</dbReference>
<evidence type="ECO:0000313" key="4">
    <source>
        <dbReference type="Proteomes" id="UP000823927"/>
    </source>
</evidence>
<reference evidence="3" key="2">
    <citation type="journal article" date="2021" name="PeerJ">
        <title>Extensive microbial diversity within the chicken gut microbiome revealed by metagenomics and culture.</title>
        <authorList>
            <person name="Gilroy R."/>
            <person name="Ravi A."/>
            <person name="Getino M."/>
            <person name="Pursley I."/>
            <person name="Horton D.L."/>
            <person name="Alikhan N.F."/>
            <person name="Baker D."/>
            <person name="Gharbi K."/>
            <person name="Hall N."/>
            <person name="Watson M."/>
            <person name="Adriaenssens E.M."/>
            <person name="Foster-Nyarko E."/>
            <person name="Jarju S."/>
            <person name="Secka A."/>
            <person name="Antonio M."/>
            <person name="Oren A."/>
            <person name="Chaudhuri R.R."/>
            <person name="La Ragione R."/>
            <person name="Hildebrand F."/>
            <person name="Pallen M.J."/>
        </authorList>
    </citation>
    <scope>NUCLEOTIDE SEQUENCE</scope>
    <source>
        <strain evidence="3">CHK178-757</strain>
    </source>
</reference>
<comment type="caution">
    <text evidence="3">The sequence shown here is derived from an EMBL/GenBank/DDBJ whole genome shotgun (WGS) entry which is preliminary data.</text>
</comment>
<gene>
    <name evidence="3" type="ORF">IAB46_08115</name>
</gene>
<dbReference type="PROSITE" id="PS50887">
    <property type="entry name" value="GGDEF"/>
    <property type="match status" value="1"/>
</dbReference>
<dbReference type="PANTHER" id="PTHR45138:SF9">
    <property type="entry name" value="DIGUANYLATE CYCLASE DGCM-RELATED"/>
    <property type="match status" value="1"/>
</dbReference>
<dbReference type="NCBIfam" id="TIGR00254">
    <property type="entry name" value="GGDEF"/>
    <property type="match status" value="1"/>
</dbReference>
<protein>
    <submittedName>
        <fullName evidence="3">GGDEF domain-containing protein</fullName>
    </submittedName>
</protein>
<evidence type="ECO:0000259" key="2">
    <source>
        <dbReference type="PROSITE" id="PS50887"/>
    </source>
</evidence>
<dbReference type="Gene3D" id="3.30.450.20">
    <property type="entry name" value="PAS domain"/>
    <property type="match status" value="1"/>
</dbReference>
<evidence type="ECO:0000256" key="1">
    <source>
        <dbReference type="SAM" id="Phobius"/>
    </source>
</evidence>
<reference evidence="3" key="1">
    <citation type="submission" date="2020-10" db="EMBL/GenBank/DDBJ databases">
        <authorList>
            <person name="Gilroy R."/>
        </authorList>
    </citation>
    <scope>NUCLEOTIDE SEQUENCE</scope>
    <source>
        <strain evidence="3">CHK178-757</strain>
    </source>
</reference>
<feature type="domain" description="GGDEF" evidence="2">
    <location>
        <begin position="508"/>
        <end position="631"/>
    </location>
</feature>
<keyword evidence="1" id="KW-0812">Transmembrane</keyword>
<dbReference type="Pfam" id="PF00990">
    <property type="entry name" value="GGDEF"/>
    <property type="match status" value="1"/>
</dbReference>
<accession>A0A9D1F550</accession>
<keyword evidence="1" id="KW-0472">Membrane</keyword>
<evidence type="ECO:0000313" key="3">
    <source>
        <dbReference type="EMBL" id="HIS47500.1"/>
    </source>
</evidence>
<proteinExistence type="predicted"/>
<keyword evidence="1" id="KW-1133">Transmembrane helix</keyword>
<dbReference type="Gene3D" id="3.30.70.270">
    <property type="match status" value="1"/>
</dbReference>